<name>A0AAP3DD75_BRELA</name>
<dbReference type="EMBL" id="JAPTNE010000003">
    <property type="protein sequence ID" value="MCZ0805888.1"/>
    <property type="molecule type" value="Genomic_DNA"/>
</dbReference>
<reference evidence="2" key="1">
    <citation type="submission" date="2022-09" db="EMBL/GenBank/DDBJ databases">
        <title>Genome analysis and characterization of larvicidal activity of Brevibacillus strains.</title>
        <authorList>
            <person name="Patrusheva E.V."/>
            <person name="Izotova A.O."/>
            <person name="Toshchakov S.V."/>
            <person name="Sineoky S.P."/>
        </authorList>
    </citation>
    <scope>NUCLEOTIDE SEQUENCE</scope>
    <source>
        <strain evidence="2">VKPM_B-13247</strain>
    </source>
</reference>
<feature type="region of interest" description="Disordered" evidence="1">
    <location>
        <begin position="1"/>
        <end position="24"/>
    </location>
</feature>
<evidence type="ECO:0000313" key="2">
    <source>
        <dbReference type="EMBL" id="MCZ0805888.1"/>
    </source>
</evidence>
<accession>A0AAP3DD75</accession>
<evidence type="ECO:0000313" key="3">
    <source>
        <dbReference type="Proteomes" id="UP001077662"/>
    </source>
</evidence>
<sequence>MQNSFFKSCQDGTQTQNISSHSDNKDILKSNLSENYNLVRDLVILSKTDPEAKKLLNLVKVEIKNASLP</sequence>
<comment type="caution">
    <text evidence="2">The sequence shown here is derived from an EMBL/GenBank/DDBJ whole genome shotgun (WGS) entry which is preliminary data.</text>
</comment>
<evidence type="ECO:0000256" key="1">
    <source>
        <dbReference type="SAM" id="MobiDB-lite"/>
    </source>
</evidence>
<dbReference type="RefSeq" id="WP_268899428.1">
    <property type="nucleotide sequence ID" value="NZ_JAPTNE010000003.1"/>
</dbReference>
<protein>
    <submittedName>
        <fullName evidence="2">Uncharacterized protein</fullName>
    </submittedName>
</protein>
<proteinExistence type="predicted"/>
<gene>
    <name evidence="2" type="ORF">O0554_02990</name>
</gene>
<dbReference type="AlphaFoldDB" id="A0AAP3DD75"/>
<organism evidence="2 3">
    <name type="scientific">Brevibacillus laterosporus</name>
    <name type="common">Bacillus laterosporus</name>
    <dbReference type="NCBI Taxonomy" id="1465"/>
    <lineage>
        <taxon>Bacteria</taxon>
        <taxon>Bacillati</taxon>
        <taxon>Bacillota</taxon>
        <taxon>Bacilli</taxon>
        <taxon>Bacillales</taxon>
        <taxon>Paenibacillaceae</taxon>
        <taxon>Brevibacillus</taxon>
    </lineage>
</organism>
<dbReference type="Proteomes" id="UP001077662">
    <property type="component" value="Unassembled WGS sequence"/>
</dbReference>
<feature type="compositionally biased region" description="Polar residues" evidence="1">
    <location>
        <begin position="1"/>
        <end position="21"/>
    </location>
</feature>